<proteinExistence type="predicted"/>
<geneLocation type="plasmid" evidence="2 3">
    <name>pSCATT</name>
</geneLocation>
<dbReference type="KEGG" id="sct:SCAT_p1037"/>
<dbReference type="Proteomes" id="UP000007842">
    <property type="component" value="Plasmid pSCATT"/>
</dbReference>
<evidence type="ECO:0000259" key="1">
    <source>
        <dbReference type="Pfam" id="PF13454"/>
    </source>
</evidence>
<organism evidence="2 3">
    <name type="scientific">Streptantibioticus cattleyicolor (strain ATCC 35852 / DSM 46488 / JCM 4925 / NBRC 14057 / NRRL 8057)</name>
    <name type="common">Streptomyces cattleya</name>
    <dbReference type="NCBI Taxonomy" id="1003195"/>
    <lineage>
        <taxon>Bacteria</taxon>
        <taxon>Bacillati</taxon>
        <taxon>Actinomycetota</taxon>
        <taxon>Actinomycetes</taxon>
        <taxon>Kitasatosporales</taxon>
        <taxon>Streptomycetaceae</taxon>
        <taxon>Streptantibioticus</taxon>
    </lineage>
</organism>
<dbReference type="AlphaFoldDB" id="F8JJ15"/>
<dbReference type="Gene3D" id="3.50.50.60">
    <property type="entry name" value="FAD/NAD(P)-binding domain"/>
    <property type="match status" value="1"/>
</dbReference>
<sequence length="451" mass="47190">MTRPREIAVVGAGAAGTLTATRLLHHAALEGHDDIRVTLIGPGAEGRGLAFGTPAEHHLLNVPAQGMSAHRDDPGHFVRWLDGRAGPTDFVPRGLYGRYLGETLEAARGLPGAPGLLRVPDRVTGLAYRPGGAGAPVTLRLDSGRRIGADAVVLALGNFAPDRSWAPPRLRDWPGFVADPWAPGALGRVPDDGDVLLVGTGLTMVDVALTVRGPGRVVHAVSRHGLVPQPHADHPVAPHAAPRLDAGAGLTGLRRAVLRHVAGCRRAHGDWRCGVDSLRPVTSALWQQLSEADRARFLREDLRLWETHRHRVPPVSARALAAAVDAGLVSVGEGTITGAEVAGDAIEVALADGRRLRVRSVVNCTGAQGDLTRVDDPLVVDLLASGLATPAPLGGLVTSPGGRVHPVAPLWTLGSLRRGALLETTAIPEIRCQADDLAGSLLRERAAVPVA</sequence>
<name>F8JJ15_STREN</name>
<dbReference type="InterPro" id="IPR052189">
    <property type="entry name" value="L-asp_N-monooxygenase_NS-form"/>
</dbReference>
<dbReference type="KEGG" id="scy:SCATT_p06990"/>
<dbReference type="OrthoDB" id="101972at2"/>
<dbReference type="PANTHER" id="PTHR40254:SF1">
    <property type="entry name" value="BLR0577 PROTEIN"/>
    <property type="match status" value="1"/>
</dbReference>
<keyword evidence="2" id="KW-0614">Plasmid</keyword>
<protein>
    <submittedName>
        <fullName evidence="2">HI0933 family protein</fullName>
    </submittedName>
</protein>
<dbReference type="PANTHER" id="PTHR40254">
    <property type="entry name" value="BLR0577 PROTEIN"/>
    <property type="match status" value="1"/>
</dbReference>
<dbReference type="InterPro" id="IPR036188">
    <property type="entry name" value="FAD/NAD-bd_sf"/>
</dbReference>
<accession>G8XHE6</accession>
<evidence type="ECO:0000313" key="2">
    <source>
        <dbReference type="EMBL" id="AEW98892.1"/>
    </source>
</evidence>
<dbReference type="RefSeq" id="WP_014151486.1">
    <property type="nucleotide sequence ID" value="NC_016113.1"/>
</dbReference>
<gene>
    <name evidence="2" type="ordered locus">SCATT_p06990</name>
</gene>
<dbReference type="Pfam" id="PF13454">
    <property type="entry name" value="NAD_binding_9"/>
    <property type="match status" value="1"/>
</dbReference>
<reference evidence="3" key="1">
    <citation type="submission" date="2011-12" db="EMBL/GenBank/DDBJ databases">
        <title>Complete genome sequence of Streptomyces cattleya strain DSM 46488.</title>
        <authorList>
            <person name="Ou H.-Y."/>
            <person name="Li P."/>
            <person name="Zhao C."/>
            <person name="O'Hagan D."/>
            <person name="Deng Z."/>
        </authorList>
    </citation>
    <scope>NUCLEOTIDE SEQUENCE [LARGE SCALE GENOMIC DNA]</scope>
    <source>
        <strain evidence="3">ATCC 35852 / DSM 46488 / JCM 4925 / NBRC 14057 / NRRL 8057</strain>
        <plasmid evidence="3">Plasmid pSCATT</plasmid>
    </source>
</reference>
<evidence type="ECO:0000313" key="3">
    <source>
        <dbReference type="Proteomes" id="UP000007842"/>
    </source>
</evidence>
<dbReference type="HOGENOM" id="CLU_020215_2_0_11"/>
<dbReference type="EMBL" id="CP003229">
    <property type="protein sequence ID" value="AEW98892.1"/>
    <property type="molecule type" value="Genomic_DNA"/>
</dbReference>
<dbReference type="SUPFAM" id="SSF51905">
    <property type="entry name" value="FAD/NAD(P)-binding domain"/>
    <property type="match status" value="2"/>
</dbReference>
<accession>F8JJ15</accession>
<keyword evidence="3" id="KW-1185">Reference proteome</keyword>
<dbReference type="InterPro" id="IPR038732">
    <property type="entry name" value="HpyO/CreE_NAD-binding"/>
</dbReference>
<feature type="domain" description="FAD-dependent urate hydroxylase HpyO/Asp monooxygenase CreE-like FAD/NAD(P)-binding" evidence="1">
    <location>
        <begin position="8"/>
        <end position="158"/>
    </location>
</feature>
<dbReference type="PATRIC" id="fig|1003195.11.peg.996"/>